<dbReference type="InterPro" id="IPR017767">
    <property type="entry name" value="PC-PLC"/>
</dbReference>
<feature type="domain" description="Bacterial phospholipase C C-terminal" evidence="4">
    <location>
        <begin position="735"/>
        <end position="820"/>
    </location>
</feature>
<dbReference type="Gene3D" id="3.40.720.10">
    <property type="entry name" value="Alkaline Phosphatase, subunit A"/>
    <property type="match status" value="2"/>
</dbReference>
<dbReference type="AlphaFoldDB" id="A0A1H8J5W4"/>
<dbReference type="Pfam" id="PF04185">
    <property type="entry name" value="Phosphoesterase"/>
    <property type="match status" value="2"/>
</dbReference>
<dbReference type="GO" id="GO:0034480">
    <property type="term" value="F:phosphatidylcholine phospholipase C activity"/>
    <property type="evidence" value="ECO:0007669"/>
    <property type="project" value="UniProtKB-EC"/>
</dbReference>
<organism evidence="5 6">
    <name type="scientific">Mucilaginibacter gossypiicola</name>
    <dbReference type="NCBI Taxonomy" id="551995"/>
    <lineage>
        <taxon>Bacteria</taxon>
        <taxon>Pseudomonadati</taxon>
        <taxon>Bacteroidota</taxon>
        <taxon>Sphingobacteriia</taxon>
        <taxon>Sphingobacteriales</taxon>
        <taxon>Sphingobacteriaceae</taxon>
        <taxon>Mucilaginibacter</taxon>
    </lineage>
</organism>
<evidence type="ECO:0000256" key="3">
    <source>
        <dbReference type="ARBA" id="ARBA00022801"/>
    </source>
</evidence>
<name>A0A1H8J5W4_9SPHI</name>
<keyword evidence="6" id="KW-1185">Reference proteome</keyword>
<dbReference type="EMBL" id="FOCL01000004">
    <property type="protein sequence ID" value="SEN75418.1"/>
    <property type="molecule type" value="Genomic_DNA"/>
</dbReference>
<dbReference type="Proteomes" id="UP000198942">
    <property type="component" value="Unassembled WGS sequence"/>
</dbReference>
<dbReference type="InterPro" id="IPR017850">
    <property type="entry name" value="Alkaline_phosphatase_core_sf"/>
</dbReference>
<dbReference type="RefSeq" id="WP_091211157.1">
    <property type="nucleotide sequence ID" value="NZ_FOCL01000004.1"/>
</dbReference>
<dbReference type="Pfam" id="PF05506">
    <property type="entry name" value="PLipase_C_C"/>
    <property type="match status" value="2"/>
</dbReference>
<protein>
    <recommendedName>
        <fullName evidence="2">phospholipase C</fullName>
        <ecNumber evidence="2">3.1.4.3</ecNumber>
    </recommendedName>
</protein>
<dbReference type="PANTHER" id="PTHR31956:SF1">
    <property type="entry name" value="NON-SPECIFIC PHOSPHOLIPASE C1"/>
    <property type="match status" value="1"/>
</dbReference>
<evidence type="ECO:0000259" key="4">
    <source>
        <dbReference type="Pfam" id="PF05506"/>
    </source>
</evidence>
<dbReference type="GO" id="GO:0016042">
    <property type="term" value="P:lipid catabolic process"/>
    <property type="evidence" value="ECO:0007669"/>
    <property type="project" value="InterPro"/>
</dbReference>
<dbReference type="EC" id="3.1.4.3" evidence="2"/>
<dbReference type="OrthoDB" id="980947at2"/>
<proteinExistence type="inferred from homology"/>
<evidence type="ECO:0000313" key="6">
    <source>
        <dbReference type="Proteomes" id="UP000198942"/>
    </source>
</evidence>
<reference evidence="6" key="1">
    <citation type="submission" date="2016-10" db="EMBL/GenBank/DDBJ databases">
        <authorList>
            <person name="Varghese N."/>
            <person name="Submissions S."/>
        </authorList>
    </citation>
    <scope>NUCLEOTIDE SEQUENCE [LARGE SCALE GENOMIC DNA]</scope>
    <source>
        <strain evidence="6">Gh-48</strain>
    </source>
</reference>
<evidence type="ECO:0000256" key="2">
    <source>
        <dbReference type="ARBA" id="ARBA00012018"/>
    </source>
</evidence>
<dbReference type="STRING" id="551995.SAMN05192574_10432"/>
<evidence type="ECO:0000313" key="5">
    <source>
        <dbReference type="EMBL" id="SEN75418.1"/>
    </source>
</evidence>
<dbReference type="InterPro" id="IPR006311">
    <property type="entry name" value="TAT_signal"/>
</dbReference>
<gene>
    <name evidence="5" type="ORF">SAMN05192574_10432</name>
</gene>
<dbReference type="InterPro" id="IPR007312">
    <property type="entry name" value="Phosphoesterase"/>
</dbReference>
<accession>A0A1H8J5W4</accession>
<keyword evidence="3" id="KW-0378">Hydrolase</keyword>
<evidence type="ECO:0000256" key="1">
    <source>
        <dbReference type="ARBA" id="ARBA00009717"/>
    </source>
</evidence>
<dbReference type="InterPro" id="IPR008475">
    <property type="entry name" value="PLipase_C_C"/>
</dbReference>
<feature type="domain" description="Bacterial phospholipase C C-terminal" evidence="4">
    <location>
        <begin position="628"/>
        <end position="726"/>
    </location>
</feature>
<dbReference type="NCBIfam" id="TIGR01409">
    <property type="entry name" value="TAT_signal_seq"/>
    <property type="match status" value="1"/>
</dbReference>
<dbReference type="PANTHER" id="PTHR31956">
    <property type="entry name" value="NON-SPECIFIC PHOSPHOLIPASE C4-RELATED"/>
    <property type="match status" value="1"/>
</dbReference>
<comment type="similarity">
    <text evidence="1">Belongs to the bacterial phospholipase C family.</text>
</comment>
<sequence length="837" mass="94645">MDSRRDFLKKAALLSGSAAMFNMLPPVIQKALAINPAPGSTFYDAEHIVFLMQENRSFDHQLGTLKGVRGFNDPRAINLPNKNKVWLQTDKNGDTYSPFHLNVKDTKVAWMGSLPHGWSDQTDAMNGGKYDRWLEVKQTRNKNFAGMPLTMGYCNRADFPFYYSLADAFTVCDQNFCSSITGTHPNRHYWMTGTVREKNQPEGIAHLWNVSNYDYPELDWTTYPERLEENGISWKVYQNELTMGYGLKSEESAWLSNFGTNVLEYFKQYNVRLHAGGIANLQTKKENIAKQIAELEQQPADDKRNLKLAAAKKVLASIETALGKYTNENFDKLPKQEQALNNKAFSINSNDPFFHDITPLKYSDNGTERELNVPKGDVFHQFREDVNNGTLPTVSWIMPPAHFSDHPGEPWFGPWYVSEAMDILLKNPEVWKKTIFIITYDENDGYFDHVPPYTVPNPYKTGTGKVSNGIDPKLDFVTREQQTNPSATESSIREASVGLGYRVPMIIASPWSRGGYVNSELFDHTSSLQFLENFLQKKTGKKIIEENITQWRRTICGDLTSVFRPYNGEKIEGPVFLDKNQFIEDIHQAKFKDAPANFKKLSTDEIAQINTDHRSSPYFPQQEKGIKPACALPYELYTESHLNKATGRLELSFKAGNTVFGSKAAGSPFRVYAMNPYQNETLRSWDYSAAAGDTLKDEWQLSDFENGLYHLRVYAPNGFYREFTGNNNNPLLQVKCDYEKSKLNPAKLTGNIVLHIANNDHKPHTLIVADKAYKTGDVTKTLAAGASTSIVLDLSKSHNWYDFSVKVSGNASFEERLAGRVETGAITQTDPLMGGLV</sequence>
<dbReference type="NCBIfam" id="TIGR03396">
    <property type="entry name" value="PC_PLC"/>
    <property type="match status" value="1"/>
</dbReference>
<dbReference type="InterPro" id="IPR019546">
    <property type="entry name" value="TAT_signal_bac_arc"/>
</dbReference>
<dbReference type="PROSITE" id="PS51318">
    <property type="entry name" value="TAT"/>
    <property type="match status" value="1"/>
</dbReference>